<protein>
    <submittedName>
        <fullName evidence="2">Transcriptional regulator</fullName>
    </submittedName>
</protein>
<evidence type="ECO:0000259" key="1">
    <source>
        <dbReference type="SMART" id="SM00871"/>
    </source>
</evidence>
<dbReference type="SMART" id="SM00871">
    <property type="entry name" value="AraC_E_bind"/>
    <property type="match status" value="1"/>
</dbReference>
<gene>
    <name evidence="2" type="ORF">RJ41_02020</name>
</gene>
<reference evidence="2 3" key="1">
    <citation type="submission" date="2014-12" db="EMBL/GenBank/DDBJ databases">
        <title>Genome sequencing of Alteromonas marina AD001.</title>
        <authorList>
            <person name="Adrian T.G.S."/>
            <person name="Chan K.G."/>
        </authorList>
    </citation>
    <scope>NUCLEOTIDE SEQUENCE [LARGE SCALE GENOMIC DNA]</scope>
    <source>
        <strain evidence="2 3">AD001</strain>
    </source>
</reference>
<dbReference type="Pfam" id="PF14526">
    <property type="entry name" value="Cass2"/>
    <property type="match status" value="1"/>
</dbReference>
<organism evidence="2 3">
    <name type="scientific">Alteromonas marina</name>
    <dbReference type="NCBI Taxonomy" id="203795"/>
    <lineage>
        <taxon>Bacteria</taxon>
        <taxon>Pseudomonadati</taxon>
        <taxon>Pseudomonadota</taxon>
        <taxon>Gammaproteobacteria</taxon>
        <taxon>Alteromonadales</taxon>
        <taxon>Alteromonadaceae</taxon>
        <taxon>Alteromonas/Salinimonas group</taxon>
        <taxon>Alteromonas</taxon>
    </lineage>
</organism>
<keyword evidence="3" id="KW-1185">Reference proteome</keyword>
<dbReference type="EMBL" id="JWLW01000003">
    <property type="protein sequence ID" value="KHT57436.1"/>
    <property type="molecule type" value="Genomic_DNA"/>
</dbReference>
<evidence type="ECO:0000313" key="3">
    <source>
        <dbReference type="Proteomes" id="UP000031197"/>
    </source>
</evidence>
<accession>A0A0B3Y5S8</accession>
<dbReference type="OrthoDB" id="3173400at2"/>
<dbReference type="InterPro" id="IPR029441">
    <property type="entry name" value="Cass2"/>
</dbReference>
<evidence type="ECO:0000313" key="2">
    <source>
        <dbReference type="EMBL" id="KHT57436.1"/>
    </source>
</evidence>
<dbReference type="PANTHER" id="PTHR36444:SF2">
    <property type="entry name" value="TRANSCRIPTIONAL REGULATOR PROTEIN YOBU-RELATED"/>
    <property type="match status" value="1"/>
</dbReference>
<dbReference type="Gene3D" id="3.20.80.10">
    <property type="entry name" value="Regulatory factor, effector binding domain"/>
    <property type="match status" value="1"/>
</dbReference>
<dbReference type="AlphaFoldDB" id="A0A0B3Y5S8"/>
<name>A0A0B3Y5S8_9ALTE</name>
<comment type="caution">
    <text evidence="2">The sequence shown here is derived from an EMBL/GenBank/DDBJ whole genome shotgun (WGS) entry which is preliminary data.</text>
</comment>
<dbReference type="Proteomes" id="UP000031197">
    <property type="component" value="Unassembled WGS sequence"/>
</dbReference>
<dbReference type="InterPro" id="IPR011256">
    <property type="entry name" value="Reg_factor_effector_dom_sf"/>
</dbReference>
<feature type="domain" description="AraC effector-binding" evidence="1">
    <location>
        <begin position="1"/>
        <end position="149"/>
    </location>
</feature>
<dbReference type="InterPro" id="IPR053182">
    <property type="entry name" value="YobU-like_regulator"/>
</dbReference>
<dbReference type="SUPFAM" id="SSF55136">
    <property type="entry name" value="Probable bacterial effector-binding domain"/>
    <property type="match status" value="1"/>
</dbReference>
<dbReference type="InterPro" id="IPR010499">
    <property type="entry name" value="AraC_E-bd"/>
</dbReference>
<dbReference type="RefSeq" id="WP_039216501.1">
    <property type="nucleotide sequence ID" value="NZ_JWLW01000003.1"/>
</dbReference>
<proteinExistence type="predicted"/>
<dbReference type="PANTHER" id="PTHR36444">
    <property type="entry name" value="TRANSCRIPTIONAL REGULATOR PROTEIN YOBU-RELATED"/>
    <property type="match status" value="1"/>
</dbReference>
<sequence length="149" mass="17026">MEMRQLSSPINIKGFSVITNNHTEFSPLGKIPTLWQRFDNSIAVDYKGGERVYGVYFNYESDLSGDFSVLAGFDGDSVPEHLKVEHITIPAGKYLVFSRQGEMPQIAIDAWSDIWRYFTEGGAEYERTFSIDFEHYVNGNHIDVYIAIK</sequence>